<feature type="compositionally biased region" description="Low complexity" evidence="1">
    <location>
        <begin position="243"/>
        <end position="262"/>
    </location>
</feature>
<feature type="compositionally biased region" description="Polar residues" evidence="1">
    <location>
        <begin position="207"/>
        <end position="221"/>
    </location>
</feature>
<feature type="region of interest" description="Disordered" evidence="1">
    <location>
        <begin position="655"/>
        <end position="676"/>
    </location>
</feature>
<feature type="compositionally biased region" description="Pro residues" evidence="1">
    <location>
        <begin position="366"/>
        <end position="378"/>
    </location>
</feature>
<feature type="compositionally biased region" description="Pro residues" evidence="1">
    <location>
        <begin position="188"/>
        <end position="197"/>
    </location>
</feature>
<feature type="region of interest" description="Disordered" evidence="1">
    <location>
        <begin position="451"/>
        <end position="525"/>
    </location>
</feature>
<feature type="compositionally biased region" description="Basic and acidic residues" evidence="1">
    <location>
        <begin position="138"/>
        <end position="149"/>
    </location>
</feature>
<feature type="region of interest" description="Disordered" evidence="1">
    <location>
        <begin position="341"/>
        <end position="437"/>
    </location>
</feature>
<feature type="compositionally biased region" description="Basic residues" evidence="1">
    <location>
        <begin position="150"/>
        <end position="166"/>
    </location>
</feature>
<name>A0A164QHJ7_9AGAM</name>
<evidence type="ECO:0000313" key="2">
    <source>
        <dbReference type="EMBL" id="KZS89666.1"/>
    </source>
</evidence>
<feature type="compositionally biased region" description="Polar residues" evidence="1">
    <location>
        <begin position="397"/>
        <end position="419"/>
    </location>
</feature>
<feature type="compositionally biased region" description="Polar residues" evidence="1">
    <location>
        <begin position="500"/>
        <end position="516"/>
    </location>
</feature>
<organism evidence="2 3">
    <name type="scientific">Sistotremastrum niveocremeum HHB9708</name>
    <dbReference type="NCBI Taxonomy" id="1314777"/>
    <lineage>
        <taxon>Eukaryota</taxon>
        <taxon>Fungi</taxon>
        <taxon>Dikarya</taxon>
        <taxon>Basidiomycota</taxon>
        <taxon>Agaricomycotina</taxon>
        <taxon>Agaricomycetes</taxon>
        <taxon>Sistotremastrales</taxon>
        <taxon>Sistotremastraceae</taxon>
        <taxon>Sertulicium</taxon>
        <taxon>Sertulicium niveocremeum</taxon>
    </lineage>
</organism>
<evidence type="ECO:0000313" key="3">
    <source>
        <dbReference type="Proteomes" id="UP000076722"/>
    </source>
</evidence>
<gene>
    <name evidence="2" type="ORF">SISNIDRAFT_497440</name>
</gene>
<evidence type="ECO:0000256" key="1">
    <source>
        <dbReference type="SAM" id="MobiDB-lite"/>
    </source>
</evidence>
<keyword evidence="3" id="KW-1185">Reference proteome</keyword>
<feature type="region of interest" description="Disordered" evidence="1">
    <location>
        <begin position="122"/>
        <end position="307"/>
    </location>
</feature>
<feature type="compositionally biased region" description="Low complexity" evidence="1">
    <location>
        <begin position="280"/>
        <end position="305"/>
    </location>
</feature>
<feature type="compositionally biased region" description="Basic and acidic residues" evidence="1">
    <location>
        <begin position="167"/>
        <end position="182"/>
    </location>
</feature>
<dbReference type="EMBL" id="KV419426">
    <property type="protein sequence ID" value="KZS89666.1"/>
    <property type="molecule type" value="Genomic_DNA"/>
</dbReference>
<feature type="region of interest" description="Disordered" evidence="1">
    <location>
        <begin position="61"/>
        <end position="81"/>
    </location>
</feature>
<reference evidence="2 3" key="1">
    <citation type="journal article" date="2016" name="Mol. Biol. Evol.">
        <title>Comparative Genomics of Early-Diverging Mushroom-Forming Fungi Provides Insights into the Origins of Lignocellulose Decay Capabilities.</title>
        <authorList>
            <person name="Nagy L.G."/>
            <person name="Riley R."/>
            <person name="Tritt A."/>
            <person name="Adam C."/>
            <person name="Daum C."/>
            <person name="Floudas D."/>
            <person name="Sun H."/>
            <person name="Yadav J.S."/>
            <person name="Pangilinan J."/>
            <person name="Larsson K.H."/>
            <person name="Matsuura K."/>
            <person name="Barry K."/>
            <person name="Labutti K."/>
            <person name="Kuo R."/>
            <person name="Ohm R.A."/>
            <person name="Bhattacharya S.S."/>
            <person name="Shirouzu T."/>
            <person name="Yoshinaga Y."/>
            <person name="Martin F.M."/>
            <person name="Grigoriev I.V."/>
            <person name="Hibbett D.S."/>
        </authorList>
    </citation>
    <scope>NUCLEOTIDE SEQUENCE [LARGE SCALE GENOMIC DNA]</scope>
    <source>
        <strain evidence="2 3">HHB9708</strain>
    </source>
</reference>
<feature type="region of interest" description="Disordered" evidence="1">
    <location>
        <begin position="560"/>
        <end position="623"/>
    </location>
</feature>
<dbReference type="AlphaFoldDB" id="A0A164QHJ7"/>
<feature type="compositionally biased region" description="Polar residues" evidence="1">
    <location>
        <begin position="228"/>
        <end position="237"/>
    </location>
</feature>
<feature type="compositionally biased region" description="Low complexity" evidence="1">
    <location>
        <begin position="452"/>
        <end position="476"/>
    </location>
</feature>
<proteinExistence type="predicted"/>
<sequence>MVRDSSLMTGWRVETLPDDSGLRLDTNVFLTDTLDDDTKLPPSLIPILDPSMNVYKHLSTHLPPPSEKTELPPLPHELIKPPKSTEIGLKEKMLNKFKQSLNQSISGRARTNASSLGIEHIATEDISKPLPYQAPESRQVERERGDRGRSSSRSRNFRLPRFTNRSKSRERSRNREEKDGHGVRVAPSSPPPIPKVPSLPIAGRYRQPSSPTMESSLSRANSARHMSPTRSASTSSIMRGAISHSASSPSLHSDFTSATSTSTPPPAVPSRDLTRYPNITPLTLTSSTSTTKVLPSPPSSSLTPTVAAGSASSLNISAPALNLLPPTPLLEEYQPYKATLPPSSSLFSQPIPKIQRGRQPAFPTRPLLPPASPSPPPTQLQLLPNPNTPDASDVDTSDSAPSSEDWISSDTSHSNTTGGASLVRGRSSIRRKAGKDPRVGVARYREILLRDGSLPSSSPGQASSLSRSPSRSPEPAFRAGSGALEGDGDGDGLYQLYQRGLSSDDISPFSSGRTSFSNEGSGSGVGDSSIGAFDIIAGIGTGTGTGTGSGGKKGIGNMTMSSQKPKSSLPPIPSSISAIPPSSLPIPPRKPTSIPVTADRLKVEREGEADDEEGRYSAYSTASYDGTTPFLSDQLSKEYRERFLQRIDLQRLEANGGRLGPGVAGRSAYGNRNGSSDSLGMKSPLSFLKSFRVVAK</sequence>
<dbReference type="Proteomes" id="UP000076722">
    <property type="component" value="Unassembled WGS sequence"/>
</dbReference>
<accession>A0A164QHJ7</accession>
<dbReference type="STRING" id="1314777.A0A164QHJ7"/>
<feature type="compositionally biased region" description="Low complexity" evidence="1">
    <location>
        <begin position="379"/>
        <end position="389"/>
    </location>
</feature>
<protein>
    <submittedName>
        <fullName evidence="2">Uncharacterized protein</fullName>
    </submittedName>
</protein>